<dbReference type="Proteomes" id="UP000029085">
    <property type="component" value="Unassembled WGS sequence"/>
</dbReference>
<proteinExistence type="predicted"/>
<dbReference type="PATRIC" id="fig|1121014.3.peg.2474"/>
<reference evidence="1 2" key="2">
    <citation type="journal article" date="2015" name="Stand. Genomic Sci.">
        <title>High quality draft genomic sequence of Arenimonas donghaensis DSM 18148(T).</title>
        <authorList>
            <person name="Chen F."/>
            <person name="Wang H."/>
            <person name="Cao Y."/>
            <person name="Li X."/>
            <person name="Wang G."/>
        </authorList>
    </citation>
    <scope>NUCLEOTIDE SEQUENCE [LARGE SCALE GENOMIC DNA]</scope>
    <source>
        <strain evidence="1 2">HO3-R19</strain>
    </source>
</reference>
<evidence type="ECO:0000313" key="1">
    <source>
        <dbReference type="EMBL" id="KFL35643.1"/>
    </source>
</evidence>
<name>A0A087MFJ0_9GAMM</name>
<comment type="caution">
    <text evidence="1">The sequence shown here is derived from an EMBL/GenBank/DDBJ whole genome shotgun (WGS) entry which is preliminary data.</text>
</comment>
<protein>
    <recommendedName>
        <fullName evidence="3">NolW-like domain-containing protein</fullName>
    </recommendedName>
</protein>
<reference evidence="2" key="1">
    <citation type="submission" date="2013-08" db="EMBL/GenBank/DDBJ databases">
        <title>Genome sequencing of Arenimonas donghaensis.</title>
        <authorList>
            <person name="Chen F."/>
            <person name="Wang G."/>
        </authorList>
    </citation>
    <scope>NUCLEOTIDE SEQUENCE [LARGE SCALE GENOMIC DNA]</scope>
    <source>
        <strain evidence="2">HO3-R19</strain>
    </source>
</reference>
<dbReference type="PROSITE" id="PS51257">
    <property type="entry name" value="PROKAR_LIPOPROTEIN"/>
    <property type="match status" value="1"/>
</dbReference>
<dbReference type="STRING" id="1121014.N788_07865"/>
<evidence type="ECO:0008006" key="3">
    <source>
        <dbReference type="Google" id="ProtNLM"/>
    </source>
</evidence>
<evidence type="ECO:0000313" key="2">
    <source>
        <dbReference type="Proteomes" id="UP000029085"/>
    </source>
</evidence>
<sequence>MYQTRRTLERSFAMSTRPVTLPALLAILMLVGCRGGDSAPDGQELPELRTYEVPAGQADVLAEALNEVLAGPGEQAGAGRASSRLPGRLVVLAPGSVHDSVEEALAEMAGSADERVAQPATLRIWLVDVQPGQDQTPAFEKSLGDAIEVIRTRFAGQGLRLVEEASLGLPSNHGLATLTTGTGNEISVRTLPGNVPTFDVELLSKGGGEQVPLEFRSRLELAPGETVIAATLNKGRWDKGGTRLVLMRLDAPGS</sequence>
<gene>
    <name evidence="1" type="ORF">N788_07865</name>
</gene>
<dbReference type="AlphaFoldDB" id="A0A087MFJ0"/>
<dbReference type="EMBL" id="AVCJ01000050">
    <property type="protein sequence ID" value="KFL35643.1"/>
    <property type="molecule type" value="Genomic_DNA"/>
</dbReference>
<keyword evidence="2" id="KW-1185">Reference proteome</keyword>
<organism evidence="1 2">
    <name type="scientific">Arenimonas donghaensis DSM 18148 = HO3-R19</name>
    <dbReference type="NCBI Taxonomy" id="1121014"/>
    <lineage>
        <taxon>Bacteria</taxon>
        <taxon>Pseudomonadati</taxon>
        <taxon>Pseudomonadota</taxon>
        <taxon>Gammaproteobacteria</taxon>
        <taxon>Lysobacterales</taxon>
        <taxon>Lysobacteraceae</taxon>
        <taxon>Arenimonas</taxon>
    </lineage>
</organism>
<accession>A0A087MFJ0</accession>